<dbReference type="GO" id="GO:0008194">
    <property type="term" value="F:UDP-glycosyltransferase activity"/>
    <property type="evidence" value="ECO:0007669"/>
    <property type="project" value="UniProtKB-ARBA"/>
</dbReference>
<dbReference type="PANTHER" id="PTHR48044">
    <property type="entry name" value="GLYCOSYLTRANSFERASE"/>
    <property type="match status" value="1"/>
</dbReference>
<organism evidence="1 2">
    <name type="scientific">Taxus chinensis</name>
    <name type="common">Chinese yew</name>
    <name type="synonym">Taxus wallichiana var. chinensis</name>
    <dbReference type="NCBI Taxonomy" id="29808"/>
    <lineage>
        <taxon>Eukaryota</taxon>
        <taxon>Viridiplantae</taxon>
        <taxon>Streptophyta</taxon>
        <taxon>Embryophyta</taxon>
        <taxon>Tracheophyta</taxon>
        <taxon>Spermatophyta</taxon>
        <taxon>Pinopsida</taxon>
        <taxon>Pinidae</taxon>
        <taxon>Conifers II</taxon>
        <taxon>Cupressales</taxon>
        <taxon>Taxaceae</taxon>
        <taxon>Taxus</taxon>
    </lineage>
</organism>
<dbReference type="Proteomes" id="UP000824469">
    <property type="component" value="Unassembled WGS sequence"/>
</dbReference>
<feature type="non-terminal residue" evidence="1">
    <location>
        <position position="218"/>
    </location>
</feature>
<keyword evidence="2" id="KW-1185">Reference proteome</keyword>
<name>A0AA38FJQ4_TAXCH</name>
<dbReference type="AlphaFoldDB" id="A0AA38FJQ4"/>
<sequence>MESMNCSISDQCSNGSQLHVVMMTWLSHDHISSFIQLSKRLLDRKNIKISFVSTPLNIAKTKLSFQEKQGNQNLVELPLPCVDGLSSGIENTSHLPTHLIFLFHEAERGLEKPLQTLLEQISPDLITGSLVVPVGALLPRPYPVKQNSPEESEHECLRWLERQRPASVFYVSFGSECSLSEEQIEEIAQGLEASLQPFLWILRFPNNLDEDGDEVQRR</sequence>
<comment type="caution">
    <text evidence="1">The sequence shown here is derived from an EMBL/GenBank/DDBJ whole genome shotgun (WGS) entry which is preliminary data.</text>
</comment>
<evidence type="ECO:0000313" key="2">
    <source>
        <dbReference type="Proteomes" id="UP000824469"/>
    </source>
</evidence>
<dbReference type="SUPFAM" id="SSF53756">
    <property type="entry name" value="UDP-Glycosyltransferase/glycogen phosphorylase"/>
    <property type="match status" value="1"/>
</dbReference>
<dbReference type="OMA" id="EESEHEC"/>
<dbReference type="EMBL" id="JAHRHJ020000008">
    <property type="protein sequence ID" value="KAH9305222.1"/>
    <property type="molecule type" value="Genomic_DNA"/>
</dbReference>
<protein>
    <submittedName>
        <fullName evidence="1">Uncharacterized protein</fullName>
    </submittedName>
</protein>
<evidence type="ECO:0000313" key="1">
    <source>
        <dbReference type="EMBL" id="KAH9305222.1"/>
    </source>
</evidence>
<dbReference type="Gene3D" id="3.40.50.2000">
    <property type="entry name" value="Glycogen Phosphorylase B"/>
    <property type="match status" value="2"/>
</dbReference>
<gene>
    <name evidence="1" type="ORF">KI387_009626</name>
</gene>
<reference evidence="1 2" key="1">
    <citation type="journal article" date="2021" name="Nat. Plants">
        <title>The Taxus genome provides insights into paclitaxel biosynthesis.</title>
        <authorList>
            <person name="Xiong X."/>
            <person name="Gou J."/>
            <person name="Liao Q."/>
            <person name="Li Y."/>
            <person name="Zhou Q."/>
            <person name="Bi G."/>
            <person name="Li C."/>
            <person name="Du R."/>
            <person name="Wang X."/>
            <person name="Sun T."/>
            <person name="Guo L."/>
            <person name="Liang H."/>
            <person name="Lu P."/>
            <person name="Wu Y."/>
            <person name="Zhang Z."/>
            <person name="Ro D.K."/>
            <person name="Shang Y."/>
            <person name="Huang S."/>
            <person name="Yan J."/>
        </authorList>
    </citation>
    <scope>NUCLEOTIDE SEQUENCE [LARGE SCALE GENOMIC DNA]</scope>
    <source>
        <strain evidence="1">Ta-2019</strain>
    </source>
</reference>
<proteinExistence type="predicted"/>
<dbReference type="GO" id="GO:1901135">
    <property type="term" value="P:carbohydrate derivative metabolic process"/>
    <property type="evidence" value="ECO:0007669"/>
    <property type="project" value="UniProtKB-ARBA"/>
</dbReference>
<dbReference type="PANTHER" id="PTHR48044:SF21">
    <property type="entry name" value="GLYCOSYLTRANSFERASE"/>
    <property type="match status" value="1"/>
</dbReference>
<accession>A0AA38FJQ4</accession>